<dbReference type="InterPro" id="IPR011990">
    <property type="entry name" value="TPR-like_helical_dom_sf"/>
</dbReference>
<proteinExistence type="predicted"/>
<evidence type="ECO:0000313" key="2">
    <source>
        <dbReference type="EMBL" id="NVO66447.1"/>
    </source>
</evidence>
<organism evidence="2 3">
    <name type="scientific">Methanofollis tationis</name>
    <dbReference type="NCBI Taxonomy" id="81417"/>
    <lineage>
        <taxon>Archaea</taxon>
        <taxon>Methanobacteriati</taxon>
        <taxon>Methanobacteriota</taxon>
        <taxon>Stenosarchaea group</taxon>
        <taxon>Methanomicrobia</taxon>
        <taxon>Methanomicrobiales</taxon>
        <taxon>Methanomicrobiaceae</taxon>
        <taxon>Methanofollis</taxon>
    </lineage>
</organism>
<dbReference type="PROSITE" id="PS50005">
    <property type="entry name" value="TPR"/>
    <property type="match status" value="1"/>
</dbReference>
<dbReference type="SMART" id="SM00028">
    <property type="entry name" value="TPR"/>
    <property type="match status" value="4"/>
</dbReference>
<keyword evidence="1" id="KW-0802">TPR repeat</keyword>
<sequence>MTINISPVRDFLWESYAVRADREFLCSVQDLSHEEKRDRFIDHALDNLMLVRLKRDPGFAQYVLERVQESPAVLERVRQTILLIFGETAEIAYSDPDLPGPKGLVEVMERAVENGGNPLEEVMQFSQDPSTVSSYTSDRIRRERESKLRYLQAWLEVAEGKIENDLEILAIRRQMSDQGSGLYYGPGMGVDDTLFPAAGFTADIFYAAHRFVVQNLRFKGRFSASGDPQLPDMSLMECVGLNLPFQATLERALFGRSVVDPHPDIEAARELWKFEADSATIAAYEWFLSLSRDEKVRVLNGNYPFSIGEQYLSDLTQCSPEAHLHHLKMTQLFYAGFYEHAAKVGEYLFSREKKGEEKYVLADGIATAYREYEDYRSALKWYEIALKLTKKLEPGMRQHKEFVERKNCAEMRHHVSGSDWFRREVARIAADAGRFPAEFRSSIEYNLAEACRRTGEYALEYEHLNGYVELVSPEDPHLTVALARLGLLTRTMDEPDFRTVRGIDLEERKEKYKRRLKTAALSYQYADALRWIDRTLEIYPIPVLYSEKSTLCRHFDRSAEAIDLLQKAAELSREGSYTKVFSWISLALLKARESGDVDGDVTEAIRRALRSTPAEDKAGPDNGYIGIIQPIIYETVGWGDPELLARFWEVFEGEFISLGLPGDPARFIGEAYLQNSLSEEARVWLQRAAGRAGAGPERAAVSSMVAASYLADGDPREACEWYARAAEDDPASALAYAGMAQCHAALMEYERARADLKRASELDPGNADYQRMEEEVAGLAAHVITLPRINSEEVRSVFRTGDWLLYSVFTGPERASYDIGPVVVQYGKGVEKMLYEEVLHPVRERIRQDARFCPAPGSGVEGRFWNGLKEEKIQPLPFTLKAVLGNAEKSLSLGQWANLVSDIKKTDCNPVTRAFRDLMEERGYSEGVIGRIGGLCRTLSLERNGAAHISFYSRDEVMEKRGEMVGVINEVIGILSNARDLQGSGEK</sequence>
<gene>
    <name evidence="2" type="ORF">HWN36_03755</name>
</gene>
<protein>
    <submittedName>
        <fullName evidence="2">Tetratricopeptide repeat protein</fullName>
    </submittedName>
</protein>
<feature type="repeat" description="TPR" evidence="1">
    <location>
        <begin position="733"/>
        <end position="766"/>
    </location>
</feature>
<name>A0A7K4HN25_9EURY</name>
<reference evidence="2 3" key="1">
    <citation type="submission" date="2020-06" db="EMBL/GenBank/DDBJ databases">
        <title>Methanofollis fontis sp. nov., a methanogen isolated from marine sediments near a cold seep at Four-Way Closure Ridge offshore southwestern Taiwan.</title>
        <authorList>
            <person name="Chen S.-C."/>
            <person name="Teng N.-H."/>
            <person name="Lin Y.-S."/>
            <person name="Lai M.-C."/>
            <person name="Chen H.-H."/>
            <person name="Wang C.-C."/>
        </authorList>
    </citation>
    <scope>NUCLEOTIDE SEQUENCE [LARGE SCALE GENOMIC DNA]</scope>
    <source>
        <strain evidence="2 3">DSM 2702</strain>
    </source>
</reference>
<dbReference type="EMBL" id="JABXWR010000001">
    <property type="protein sequence ID" value="NVO66447.1"/>
    <property type="molecule type" value="Genomic_DNA"/>
</dbReference>
<comment type="caution">
    <text evidence="2">The sequence shown here is derived from an EMBL/GenBank/DDBJ whole genome shotgun (WGS) entry which is preliminary data.</text>
</comment>
<dbReference type="OrthoDB" id="111194at2157"/>
<keyword evidence="3" id="KW-1185">Reference proteome</keyword>
<dbReference type="AlphaFoldDB" id="A0A7K4HN25"/>
<evidence type="ECO:0000256" key="1">
    <source>
        <dbReference type="PROSITE-ProRule" id="PRU00339"/>
    </source>
</evidence>
<dbReference type="Proteomes" id="UP000570823">
    <property type="component" value="Unassembled WGS sequence"/>
</dbReference>
<dbReference type="RefSeq" id="WP_176789569.1">
    <property type="nucleotide sequence ID" value="NZ_JABXWR010000001.1"/>
</dbReference>
<dbReference type="SUPFAM" id="SSF81901">
    <property type="entry name" value="HCP-like"/>
    <property type="match status" value="1"/>
</dbReference>
<dbReference type="Pfam" id="PF14559">
    <property type="entry name" value="TPR_19"/>
    <property type="match status" value="1"/>
</dbReference>
<dbReference type="InterPro" id="IPR019734">
    <property type="entry name" value="TPR_rpt"/>
</dbReference>
<dbReference type="Gene3D" id="1.25.40.10">
    <property type="entry name" value="Tetratricopeptide repeat domain"/>
    <property type="match status" value="2"/>
</dbReference>
<evidence type="ECO:0000313" key="3">
    <source>
        <dbReference type="Proteomes" id="UP000570823"/>
    </source>
</evidence>
<accession>A0A7K4HN25</accession>